<dbReference type="SUPFAM" id="SSF52047">
    <property type="entry name" value="RNI-like"/>
    <property type="match status" value="1"/>
</dbReference>
<organism evidence="1 2">
    <name type="scientific">Cyclocybe aegerita</name>
    <name type="common">Black poplar mushroom</name>
    <name type="synonym">Agrocybe aegerita</name>
    <dbReference type="NCBI Taxonomy" id="1973307"/>
    <lineage>
        <taxon>Eukaryota</taxon>
        <taxon>Fungi</taxon>
        <taxon>Dikarya</taxon>
        <taxon>Basidiomycota</taxon>
        <taxon>Agaricomycotina</taxon>
        <taxon>Agaricomycetes</taxon>
        <taxon>Agaricomycetidae</taxon>
        <taxon>Agaricales</taxon>
        <taxon>Agaricineae</taxon>
        <taxon>Bolbitiaceae</taxon>
        <taxon>Cyclocybe</taxon>
    </lineage>
</organism>
<comment type="caution">
    <text evidence="1">The sequence shown here is derived from an EMBL/GenBank/DDBJ whole genome shotgun (WGS) entry which is preliminary data.</text>
</comment>
<sequence length="142" mass="15920">MCIGHEISVKDWYELLGNRTNLISAGFVLKPDSPGAIESRSTLATHAKLRQLVITATPPAHLIFFPALKALRLVGYKKSNSFRTLADFLQVTPALTELHFDTNIFTFFSFNIFPQSACVPHLLLPNLERLVFENTKADYARA</sequence>
<keyword evidence="2" id="KW-1185">Reference proteome</keyword>
<proteinExistence type="predicted"/>
<dbReference type="AlphaFoldDB" id="A0A8S0W156"/>
<reference evidence="1 2" key="1">
    <citation type="submission" date="2020-01" db="EMBL/GenBank/DDBJ databases">
        <authorList>
            <person name="Gupta K D."/>
        </authorList>
    </citation>
    <scope>NUCLEOTIDE SEQUENCE [LARGE SCALE GENOMIC DNA]</scope>
</reference>
<dbReference type="EMBL" id="CACVBS010000101">
    <property type="protein sequence ID" value="CAA7271175.1"/>
    <property type="molecule type" value="Genomic_DNA"/>
</dbReference>
<evidence type="ECO:0000313" key="2">
    <source>
        <dbReference type="Proteomes" id="UP000467700"/>
    </source>
</evidence>
<name>A0A8S0W156_CYCAE</name>
<dbReference type="Proteomes" id="UP000467700">
    <property type="component" value="Unassembled WGS sequence"/>
</dbReference>
<evidence type="ECO:0000313" key="1">
    <source>
        <dbReference type="EMBL" id="CAA7271175.1"/>
    </source>
</evidence>
<accession>A0A8S0W156</accession>
<gene>
    <name evidence="1" type="ORF">AAE3_LOCUS13448</name>
</gene>
<protein>
    <submittedName>
        <fullName evidence="1">Uncharacterized protein</fullName>
    </submittedName>
</protein>